<dbReference type="OrthoDB" id="25001at2759"/>
<comment type="caution">
    <text evidence="3">The sequence shown here is derived from an EMBL/GenBank/DDBJ whole genome shotgun (WGS) entry which is preliminary data.</text>
</comment>
<dbReference type="AlphaFoldDB" id="A0A2P6NTR3"/>
<evidence type="ECO:0000256" key="1">
    <source>
        <dbReference type="ARBA" id="ARBA00006484"/>
    </source>
</evidence>
<dbReference type="GO" id="GO:0016491">
    <property type="term" value="F:oxidoreductase activity"/>
    <property type="evidence" value="ECO:0007669"/>
    <property type="project" value="UniProtKB-KW"/>
</dbReference>
<accession>A0A2P6NTR3</accession>
<dbReference type="Proteomes" id="UP000241769">
    <property type="component" value="Unassembled WGS sequence"/>
</dbReference>
<sequence>MKHLKTFKNRYQMTKDYSALFANPQGAGDARPTALDIVRDEGLGGQLKGRVALVTGCTSGDFDVISGSRSHFSIGIGPETARGIYATGATVFITARDLKRGQEIARDIDGGNQENPVQVLQIELDSLQSVRKAAAEFLERSDRLNVLVNNAGIMACPYSKTVDGFESQFATCHLGHFLLFELLKSTLLESSTPDFHSRVVCVSSLGHRSGGILFDDYNFEKTPYSPWRAYGQAKTANIYLANEIERRYGSQGLHATSLHPGGIKTGLQKHVAADMKRFENDPKVLATIKTTAQGAATTVWAAIGKEWSQRGGRYLEDMAEASPVDPNGSFGGPGYAPHAYDETAAKRLYDESIKMVGVCMCRKIRMSPG</sequence>
<dbReference type="InParanoid" id="A0A2P6NTR3"/>
<dbReference type="PRINTS" id="PR00081">
    <property type="entry name" value="GDHRDH"/>
</dbReference>
<comment type="similarity">
    <text evidence="1">Belongs to the short-chain dehydrogenases/reductases (SDR) family.</text>
</comment>
<dbReference type="Pfam" id="PF00106">
    <property type="entry name" value="adh_short"/>
    <property type="match status" value="1"/>
</dbReference>
<organism evidence="3 4">
    <name type="scientific">Planoprotostelium fungivorum</name>
    <dbReference type="NCBI Taxonomy" id="1890364"/>
    <lineage>
        <taxon>Eukaryota</taxon>
        <taxon>Amoebozoa</taxon>
        <taxon>Evosea</taxon>
        <taxon>Variosea</taxon>
        <taxon>Cavosteliida</taxon>
        <taxon>Cavosteliaceae</taxon>
        <taxon>Planoprotostelium</taxon>
    </lineage>
</organism>
<keyword evidence="2" id="KW-0560">Oxidoreductase</keyword>
<dbReference type="EMBL" id="MDYQ01000021">
    <property type="protein sequence ID" value="PRP87310.1"/>
    <property type="molecule type" value="Genomic_DNA"/>
</dbReference>
<gene>
    <name evidence="3" type="ORF">PROFUN_01572</name>
</gene>
<dbReference type="InterPro" id="IPR002347">
    <property type="entry name" value="SDR_fam"/>
</dbReference>
<dbReference type="Gene3D" id="3.40.50.720">
    <property type="entry name" value="NAD(P)-binding Rossmann-like Domain"/>
    <property type="match status" value="1"/>
</dbReference>
<dbReference type="PANTHER" id="PTHR24320">
    <property type="entry name" value="RETINOL DEHYDROGENASE"/>
    <property type="match status" value="1"/>
</dbReference>
<dbReference type="STRING" id="1890364.A0A2P6NTR3"/>
<reference evidence="3 4" key="1">
    <citation type="journal article" date="2018" name="Genome Biol. Evol.">
        <title>Multiple Roots of Fruiting Body Formation in Amoebozoa.</title>
        <authorList>
            <person name="Hillmann F."/>
            <person name="Forbes G."/>
            <person name="Novohradska S."/>
            <person name="Ferling I."/>
            <person name="Riege K."/>
            <person name="Groth M."/>
            <person name="Westermann M."/>
            <person name="Marz M."/>
            <person name="Spaller T."/>
            <person name="Winckler T."/>
            <person name="Schaap P."/>
            <person name="Glockner G."/>
        </authorList>
    </citation>
    <scope>NUCLEOTIDE SEQUENCE [LARGE SCALE GENOMIC DNA]</scope>
    <source>
        <strain evidence="3 4">Jena</strain>
    </source>
</reference>
<evidence type="ECO:0000256" key="2">
    <source>
        <dbReference type="ARBA" id="ARBA00023002"/>
    </source>
</evidence>
<proteinExistence type="inferred from homology"/>
<name>A0A2P6NTR3_9EUKA</name>
<evidence type="ECO:0000313" key="3">
    <source>
        <dbReference type="EMBL" id="PRP87310.1"/>
    </source>
</evidence>
<dbReference type="PANTHER" id="PTHR24320:SF272">
    <property type="entry name" value="NAD(P)-BINDING ROSSMANN-FOLD SUPERFAMILY PROTEIN"/>
    <property type="match status" value="1"/>
</dbReference>
<dbReference type="SUPFAM" id="SSF51735">
    <property type="entry name" value="NAD(P)-binding Rossmann-fold domains"/>
    <property type="match status" value="1"/>
</dbReference>
<protein>
    <submittedName>
        <fullName evidence="3">Uncharacterized protein</fullName>
    </submittedName>
</protein>
<keyword evidence="4" id="KW-1185">Reference proteome</keyword>
<dbReference type="InterPro" id="IPR036291">
    <property type="entry name" value="NAD(P)-bd_dom_sf"/>
</dbReference>
<evidence type="ECO:0000313" key="4">
    <source>
        <dbReference type="Proteomes" id="UP000241769"/>
    </source>
</evidence>